<dbReference type="GO" id="GO:0016491">
    <property type="term" value="F:oxidoreductase activity"/>
    <property type="evidence" value="ECO:0007669"/>
    <property type="project" value="InterPro"/>
</dbReference>
<dbReference type="AlphaFoldDB" id="A0A813HH08"/>
<dbReference type="SUPFAM" id="SSF51430">
    <property type="entry name" value="NAD(P)-linked oxidoreductase"/>
    <property type="match status" value="1"/>
</dbReference>
<organism evidence="2 3">
    <name type="scientific">Polarella glacialis</name>
    <name type="common">Dinoflagellate</name>
    <dbReference type="NCBI Taxonomy" id="89957"/>
    <lineage>
        <taxon>Eukaryota</taxon>
        <taxon>Sar</taxon>
        <taxon>Alveolata</taxon>
        <taxon>Dinophyceae</taxon>
        <taxon>Suessiales</taxon>
        <taxon>Suessiaceae</taxon>
        <taxon>Polarella</taxon>
    </lineage>
</organism>
<dbReference type="OrthoDB" id="48988at2759"/>
<evidence type="ECO:0000313" key="2">
    <source>
        <dbReference type="EMBL" id="CAE8636757.1"/>
    </source>
</evidence>
<dbReference type="Proteomes" id="UP000654075">
    <property type="component" value="Unassembled WGS sequence"/>
</dbReference>
<accession>A0A813HH08</accession>
<dbReference type="PRINTS" id="PR00069">
    <property type="entry name" value="ALDKETRDTASE"/>
</dbReference>
<name>A0A813HH08_POLGL</name>
<evidence type="ECO:0000313" key="3">
    <source>
        <dbReference type="Proteomes" id="UP000654075"/>
    </source>
</evidence>
<sequence>METVRGLLAGRLRTEALLAMADSADDANTAAYARFFLGLWHEANGDEVLAAQQFALAAAAPSSDFVGKVMELHFLRFNARLNLGGVPRSSLGAYTCPRIIVGGWQLSSGHSRHPEGDDLEAMRARCVADLAAQAEAGLIASDFGDIYTGVEVIVGRFVERHVAAGKLRSDLLLHTKLVPDLDLLSTYDGAMTRRIVQRSCARLQTSYVDLVQFHWWDLSVRRYVQVALQLAELKQEGLIREIGLTNFALQQTRELREAGVPVASTQVQLSLIDRRAEASGLCSYCAQEGIAVLAYGLLAGGLLSDKYLGAAPLSASSQNETRSLTKYLLVLEEAGGWPALQAMLQTLRRVADRQTPTATIAQVVIAWTLSRPAVASAIVGARGVGQISSTLAATLLRLDEASLAEVTATADAVFTPLPGEVYELERKREGPHGSIMRYNLQAPGGTAAADELEDRIAWAEACLDDQRLVASGDGASARRYVAARRFEHQAGVHLEEAEALAAGPNDEEAAARAAQLVERLRLQMRTRGAQAELTAQYKC</sequence>
<dbReference type="InterPro" id="IPR020471">
    <property type="entry name" value="AKR"/>
</dbReference>
<dbReference type="PANTHER" id="PTHR43147">
    <property type="entry name" value="PROTEIN TAS"/>
    <property type="match status" value="1"/>
</dbReference>
<dbReference type="EMBL" id="CAJNNV010031545">
    <property type="protein sequence ID" value="CAE8636757.1"/>
    <property type="molecule type" value="Genomic_DNA"/>
</dbReference>
<feature type="domain" description="NADP-dependent oxidoreductase" evidence="1">
    <location>
        <begin position="98"/>
        <end position="408"/>
    </location>
</feature>
<dbReference type="InterPro" id="IPR023210">
    <property type="entry name" value="NADP_OxRdtase_dom"/>
</dbReference>
<dbReference type="PANTHER" id="PTHR43147:SF2">
    <property type="entry name" value="NADP-DEPENDENT OXIDOREDUCTASE DOMAIN-CONTAINING PROTEIN"/>
    <property type="match status" value="1"/>
</dbReference>
<dbReference type="CDD" id="cd19101">
    <property type="entry name" value="AKR_unchar"/>
    <property type="match status" value="1"/>
</dbReference>
<dbReference type="Gene3D" id="3.20.20.100">
    <property type="entry name" value="NADP-dependent oxidoreductase domain"/>
    <property type="match status" value="1"/>
</dbReference>
<protein>
    <recommendedName>
        <fullName evidence="1">NADP-dependent oxidoreductase domain-containing protein</fullName>
    </recommendedName>
</protein>
<gene>
    <name evidence="2" type="ORF">PGLA1383_LOCUS52164</name>
</gene>
<dbReference type="Pfam" id="PF00248">
    <property type="entry name" value="Aldo_ket_red"/>
    <property type="match status" value="1"/>
</dbReference>
<evidence type="ECO:0000259" key="1">
    <source>
        <dbReference type="Pfam" id="PF00248"/>
    </source>
</evidence>
<comment type="caution">
    <text evidence="2">The sequence shown here is derived from an EMBL/GenBank/DDBJ whole genome shotgun (WGS) entry which is preliminary data.</text>
</comment>
<keyword evidence="3" id="KW-1185">Reference proteome</keyword>
<proteinExistence type="predicted"/>
<dbReference type="InterPro" id="IPR036812">
    <property type="entry name" value="NAD(P)_OxRdtase_dom_sf"/>
</dbReference>
<reference evidence="2" key="1">
    <citation type="submission" date="2021-02" db="EMBL/GenBank/DDBJ databases">
        <authorList>
            <person name="Dougan E. K."/>
            <person name="Rhodes N."/>
            <person name="Thang M."/>
            <person name="Chan C."/>
        </authorList>
    </citation>
    <scope>NUCLEOTIDE SEQUENCE</scope>
</reference>